<organism evidence="2 3">
    <name type="scientific">Candidatus Accumulibacter contiguus</name>
    <dbReference type="NCBI Taxonomy" id="2954381"/>
    <lineage>
        <taxon>Bacteria</taxon>
        <taxon>Pseudomonadati</taxon>
        <taxon>Pseudomonadota</taxon>
        <taxon>Betaproteobacteria</taxon>
        <taxon>Candidatus Accumulibacter</taxon>
    </lineage>
</organism>
<evidence type="ECO:0000313" key="3">
    <source>
        <dbReference type="Proteomes" id="UP000886469"/>
    </source>
</evidence>
<dbReference type="CDD" id="cd02976">
    <property type="entry name" value="NrdH"/>
    <property type="match status" value="1"/>
</dbReference>
<evidence type="ECO:0000259" key="1">
    <source>
        <dbReference type="Pfam" id="PF00462"/>
    </source>
</evidence>
<sequence length="106" mass="11767">MSRFKWEAKKFPVTLYTTATCVEECKQARDMLNRRGIPFSEKMLKSNEESAELSKILGSEAAVPSLIVGQQTFKGLDYGAWNNLLDLAGYPKSAPYGARPSGTFAR</sequence>
<proteinExistence type="predicted"/>
<feature type="domain" description="Glutaredoxin" evidence="1">
    <location>
        <begin position="13"/>
        <end position="71"/>
    </location>
</feature>
<accession>A0ABX1T7G7</accession>
<gene>
    <name evidence="2" type="ORF">E4Q08_10000</name>
</gene>
<dbReference type="Gene3D" id="3.40.30.10">
    <property type="entry name" value="Glutaredoxin"/>
    <property type="match status" value="1"/>
</dbReference>
<evidence type="ECO:0000313" key="2">
    <source>
        <dbReference type="EMBL" id="NMQ05573.1"/>
    </source>
</evidence>
<dbReference type="Proteomes" id="UP000886469">
    <property type="component" value="Unassembled WGS sequence"/>
</dbReference>
<protein>
    <submittedName>
        <fullName evidence="2">Glutaredoxin family protein</fullName>
    </submittedName>
</protein>
<keyword evidence="3" id="KW-1185">Reference proteome</keyword>
<dbReference type="EMBL" id="SPMX01000023">
    <property type="protein sequence ID" value="NMQ05573.1"/>
    <property type="molecule type" value="Genomic_DNA"/>
</dbReference>
<dbReference type="Pfam" id="PF00462">
    <property type="entry name" value="Glutaredoxin"/>
    <property type="match status" value="1"/>
</dbReference>
<reference evidence="2" key="1">
    <citation type="submission" date="2019-03" db="EMBL/GenBank/DDBJ databases">
        <title>Metabolic reconstructions from genomes of highly enriched 'Candidatus Accumulibacter' and 'Candidatus Competibacter' bioreactor populations.</title>
        <authorList>
            <person name="Annavajhala M.K."/>
            <person name="Welles L."/>
            <person name="Abbas B."/>
            <person name="Sorokin D."/>
            <person name="Park H."/>
            <person name="Van Loosdrecht M."/>
            <person name="Chandran K."/>
        </authorList>
    </citation>
    <scope>NUCLEOTIDE SEQUENCE</scope>
    <source>
        <strain evidence="2">SBR_L</strain>
    </source>
</reference>
<dbReference type="InterPro" id="IPR036249">
    <property type="entry name" value="Thioredoxin-like_sf"/>
</dbReference>
<name>A0ABX1T7G7_9PROT</name>
<dbReference type="PROSITE" id="PS51354">
    <property type="entry name" value="GLUTAREDOXIN_2"/>
    <property type="match status" value="1"/>
</dbReference>
<dbReference type="RefSeq" id="WP_169070285.1">
    <property type="nucleotide sequence ID" value="NZ_SPMX01000023.1"/>
</dbReference>
<comment type="caution">
    <text evidence="2">The sequence shown here is derived from an EMBL/GenBank/DDBJ whole genome shotgun (WGS) entry which is preliminary data.</text>
</comment>
<dbReference type="InterPro" id="IPR002109">
    <property type="entry name" value="Glutaredoxin"/>
</dbReference>
<dbReference type="SUPFAM" id="SSF52833">
    <property type="entry name" value="Thioredoxin-like"/>
    <property type="match status" value="1"/>
</dbReference>